<evidence type="ECO:0000313" key="3">
    <source>
        <dbReference type="Proteomes" id="UP000754644"/>
    </source>
</evidence>
<dbReference type="Pfam" id="PF04351">
    <property type="entry name" value="PilP"/>
    <property type="match status" value="1"/>
</dbReference>
<evidence type="ECO:0000256" key="1">
    <source>
        <dbReference type="SAM" id="SignalP"/>
    </source>
</evidence>
<accession>A0A973A8L9</accession>
<name>A0A973A8L9_9GAMM</name>
<dbReference type="PIRSF" id="PIRSF016481">
    <property type="entry name" value="Pilus_assembly_PilP"/>
    <property type="match status" value="1"/>
</dbReference>
<dbReference type="Proteomes" id="UP000754644">
    <property type="component" value="Unassembled WGS sequence"/>
</dbReference>
<protein>
    <submittedName>
        <fullName evidence="2">Pilus assembly protein PilP</fullName>
    </submittedName>
</protein>
<evidence type="ECO:0000313" key="2">
    <source>
        <dbReference type="EMBL" id="NQV65924.1"/>
    </source>
</evidence>
<comment type="caution">
    <text evidence="2">The sequence shown here is derived from an EMBL/GenBank/DDBJ whole genome shotgun (WGS) entry which is preliminary data.</text>
</comment>
<dbReference type="EMBL" id="JABMOJ010000425">
    <property type="protein sequence ID" value="NQV65924.1"/>
    <property type="molecule type" value="Genomic_DNA"/>
</dbReference>
<organism evidence="2 3">
    <name type="scientific">SAR86 cluster bacterium</name>
    <dbReference type="NCBI Taxonomy" id="2030880"/>
    <lineage>
        <taxon>Bacteria</taxon>
        <taxon>Pseudomonadati</taxon>
        <taxon>Pseudomonadota</taxon>
        <taxon>Gammaproteobacteria</taxon>
        <taxon>SAR86 cluster</taxon>
    </lineage>
</organism>
<dbReference type="InterPro" id="IPR007446">
    <property type="entry name" value="PilP"/>
</dbReference>
<gene>
    <name evidence="2" type="ORF">HQ497_11230</name>
</gene>
<proteinExistence type="predicted"/>
<reference evidence="2" key="1">
    <citation type="submission" date="2020-05" db="EMBL/GenBank/DDBJ databases">
        <title>Sulfur intermediates as new biogeochemical hubs in an aquatic model microbial ecosystem.</title>
        <authorList>
            <person name="Vigneron A."/>
        </authorList>
    </citation>
    <scope>NUCLEOTIDE SEQUENCE</scope>
    <source>
        <strain evidence="2">Bin.250</strain>
    </source>
</reference>
<dbReference type="PROSITE" id="PS51257">
    <property type="entry name" value="PROKAR_LIPOPROTEIN"/>
    <property type="match status" value="1"/>
</dbReference>
<keyword evidence="1" id="KW-0732">Signal</keyword>
<feature type="signal peptide" evidence="1">
    <location>
        <begin position="1"/>
        <end position="25"/>
    </location>
</feature>
<sequence>MTFRFGGSVLLVLLLAACSSDDEYADITAFMESVKAQPVGSIAPLPEFESYQAFSYSAANRRSPFEPPIIVVQKSEEQKRNVGIKPPPDHVKQYLEKYNLSALSMVGTLEQDGSSWALVEDGDQGVHRVQVGDYLGSSWGRVEGINDSRIDITEIVSDGSGGWLRRPRTIELQGLSD</sequence>
<dbReference type="Gene3D" id="2.30.30.830">
    <property type="match status" value="1"/>
</dbReference>
<feature type="chain" id="PRO_5038067030" evidence="1">
    <location>
        <begin position="26"/>
        <end position="177"/>
    </location>
</feature>
<dbReference type="AlphaFoldDB" id="A0A973A8L9"/>